<comment type="caution">
    <text evidence="2">The sequence shown here is derived from an EMBL/GenBank/DDBJ whole genome shotgun (WGS) entry which is preliminary data.</text>
</comment>
<dbReference type="Gene3D" id="3.30.70.100">
    <property type="match status" value="1"/>
</dbReference>
<name>A0A918QFP4_9ACTN</name>
<dbReference type="Pfam" id="PF07978">
    <property type="entry name" value="NIPSNAP"/>
    <property type="match status" value="1"/>
</dbReference>
<dbReference type="SUPFAM" id="SSF54909">
    <property type="entry name" value="Dimeric alpha+beta barrel"/>
    <property type="match status" value="1"/>
</dbReference>
<reference evidence="2" key="2">
    <citation type="submission" date="2020-09" db="EMBL/GenBank/DDBJ databases">
        <authorList>
            <person name="Sun Q."/>
            <person name="Ohkuma M."/>
        </authorList>
    </citation>
    <scope>NUCLEOTIDE SEQUENCE</scope>
    <source>
        <strain evidence="2">JCM 4834</strain>
    </source>
</reference>
<reference evidence="2" key="1">
    <citation type="journal article" date="2014" name="Int. J. Syst. Evol. Microbiol.">
        <title>Complete genome sequence of Corynebacterium casei LMG S-19264T (=DSM 44701T), isolated from a smear-ripened cheese.</title>
        <authorList>
            <consortium name="US DOE Joint Genome Institute (JGI-PGF)"/>
            <person name="Walter F."/>
            <person name="Albersmeier A."/>
            <person name="Kalinowski J."/>
            <person name="Ruckert C."/>
        </authorList>
    </citation>
    <scope>NUCLEOTIDE SEQUENCE</scope>
    <source>
        <strain evidence="2">JCM 4834</strain>
    </source>
</reference>
<proteinExistence type="predicted"/>
<evidence type="ECO:0000313" key="2">
    <source>
        <dbReference type="EMBL" id="GGZ45304.1"/>
    </source>
</evidence>
<dbReference type="AlphaFoldDB" id="A0A918QFP4"/>
<gene>
    <name evidence="2" type="ORF">GCM10010371_00340</name>
</gene>
<dbReference type="Proteomes" id="UP000634660">
    <property type="component" value="Unassembled WGS sequence"/>
</dbReference>
<organism evidence="2 3">
    <name type="scientific">Streptomyces subrutilus</name>
    <dbReference type="NCBI Taxonomy" id="36818"/>
    <lineage>
        <taxon>Bacteria</taxon>
        <taxon>Bacillati</taxon>
        <taxon>Actinomycetota</taxon>
        <taxon>Actinomycetes</taxon>
        <taxon>Kitasatosporales</taxon>
        <taxon>Streptomycetaceae</taxon>
        <taxon>Streptomyces</taxon>
    </lineage>
</organism>
<dbReference type="InterPro" id="IPR011008">
    <property type="entry name" value="Dimeric_a/b-barrel"/>
</dbReference>
<protein>
    <submittedName>
        <fullName evidence="2">NIPSNAP family containing protein</fullName>
    </submittedName>
</protein>
<dbReference type="EMBL" id="BMVX01000001">
    <property type="protein sequence ID" value="GGZ45304.1"/>
    <property type="molecule type" value="Genomic_DNA"/>
</dbReference>
<evidence type="ECO:0000313" key="3">
    <source>
        <dbReference type="Proteomes" id="UP000634660"/>
    </source>
</evidence>
<dbReference type="InterPro" id="IPR012577">
    <property type="entry name" value="NIPSNAP"/>
</dbReference>
<feature type="domain" description="NIPSNAP" evidence="1">
    <location>
        <begin position="10"/>
        <end position="103"/>
    </location>
</feature>
<evidence type="ECO:0000259" key="1">
    <source>
        <dbReference type="Pfam" id="PF07978"/>
    </source>
</evidence>
<accession>A0A918QFP4</accession>
<sequence length="111" mass="12825">MGVITIHLKYEIDADKLEDFAEYGRRWVGLVNRFGGTHHGYFLPSEGDSDIAYALFSFPSLAAYEQYRTDSMTDPECQDAFELARNTRCIKRYERRFLRPLDVVPQGPSPQ</sequence>